<feature type="transmembrane region" description="Helical" evidence="11">
    <location>
        <begin position="314"/>
        <end position="337"/>
    </location>
</feature>
<evidence type="ECO:0000256" key="3">
    <source>
        <dbReference type="ARBA" id="ARBA00007931"/>
    </source>
</evidence>
<dbReference type="NCBIfam" id="TIGR00054">
    <property type="entry name" value="RIP metalloprotease RseP"/>
    <property type="match status" value="1"/>
</dbReference>
<dbReference type="Proteomes" id="UP000178114">
    <property type="component" value="Unassembled WGS sequence"/>
</dbReference>
<gene>
    <name evidence="13" type="ORF">A2930_00185</name>
</gene>
<reference evidence="13 14" key="1">
    <citation type="journal article" date="2016" name="Nat. Commun.">
        <title>Thousands of microbial genomes shed light on interconnected biogeochemical processes in an aquifer system.</title>
        <authorList>
            <person name="Anantharaman K."/>
            <person name="Brown C.T."/>
            <person name="Hug L.A."/>
            <person name="Sharon I."/>
            <person name="Castelle C.J."/>
            <person name="Probst A.J."/>
            <person name="Thomas B.C."/>
            <person name="Singh A."/>
            <person name="Wilkins M.J."/>
            <person name="Karaoz U."/>
            <person name="Brodie E.L."/>
            <person name="Williams K.H."/>
            <person name="Hubbard S.S."/>
            <person name="Banfield J.F."/>
        </authorList>
    </citation>
    <scope>NUCLEOTIDE SEQUENCE [LARGE SCALE GENOMIC DNA]</scope>
</reference>
<proteinExistence type="inferred from homology"/>
<evidence type="ECO:0000256" key="2">
    <source>
        <dbReference type="ARBA" id="ARBA00004141"/>
    </source>
</evidence>
<feature type="transmembrane region" description="Helical" evidence="11">
    <location>
        <begin position="20"/>
        <end position="45"/>
    </location>
</feature>
<evidence type="ECO:0000313" key="13">
    <source>
        <dbReference type="EMBL" id="OGF81022.1"/>
    </source>
</evidence>
<keyword evidence="8 11" id="KW-1133">Transmembrane helix</keyword>
<dbReference type="InterPro" id="IPR004387">
    <property type="entry name" value="Pept_M50_Zn"/>
</dbReference>
<protein>
    <recommendedName>
        <fullName evidence="11">Zinc metalloprotease</fullName>
        <ecNumber evidence="11">3.4.24.-</ecNumber>
    </recommendedName>
</protein>
<keyword evidence="9 11" id="KW-0482">Metalloprotease</keyword>
<comment type="caution">
    <text evidence="13">The sequence shown here is derived from an EMBL/GenBank/DDBJ whole genome shotgun (WGS) entry which is preliminary data.</text>
</comment>
<dbReference type="GO" id="GO:0046872">
    <property type="term" value="F:metal ion binding"/>
    <property type="evidence" value="ECO:0007669"/>
    <property type="project" value="UniProtKB-KW"/>
</dbReference>
<dbReference type="GO" id="GO:0006508">
    <property type="term" value="P:proteolysis"/>
    <property type="evidence" value="ECO:0007669"/>
    <property type="project" value="UniProtKB-KW"/>
</dbReference>
<dbReference type="AlphaFoldDB" id="A0A1F5WZE4"/>
<dbReference type="STRING" id="1798351.A2930_00185"/>
<keyword evidence="11" id="KW-0479">Metal-binding</keyword>
<comment type="cofactor">
    <cofactor evidence="1 11">
        <name>Zn(2+)</name>
        <dbReference type="ChEBI" id="CHEBI:29105"/>
    </cofactor>
</comment>
<evidence type="ECO:0000256" key="7">
    <source>
        <dbReference type="ARBA" id="ARBA00022833"/>
    </source>
</evidence>
<evidence type="ECO:0000313" key="14">
    <source>
        <dbReference type="Proteomes" id="UP000178114"/>
    </source>
</evidence>
<name>A0A1F5WZE4_9BACT</name>
<accession>A0A1F5WZE4</accession>
<evidence type="ECO:0000256" key="1">
    <source>
        <dbReference type="ARBA" id="ARBA00001947"/>
    </source>
</evidence>
<evidence type="ECO:0000256" key="4">
    <source>
        <dbReference type="ARBA" id="ARBA00022670"/>
    </source>
</evidence>
<dbReference type="Gene3D" id="2.30.42.10">
    <property type="match status" value="1"/>
</dbReference>
<dbReference type="EC" id="3.4.24.-" evidence="11"/>
<dbReference type="PANTHER" id="PTHR42837:SF2">
    <property type="entry name" value="MEMBRANE METALLOPROTEASE ARASP2, CHLOROPLASTIC-RELATED"/>
    <property type="match status" value="1"/>
</dbReference>
<dbReference type="GO" id="GO:0004222">
    <property type="term" value="F:metalloendopeptidase activity"/>
    <property type="evidence" value="ECO:0007669"/>
    <property type="project" value="InterPro"/>
</dbReference>
<dbReference type="InterPro" id="IPR008915">
    <property type="entry name" value="Peptidase_M50"/>
</dbReference>
<keyword evidence="6 11" id="KW-0378">Hydrolase</keyword>
<evidence type="ECO:0000256" key="9">
    <source>
        <dbReference type="ARBA" id="ARBA00023049"/>
    </source>
</evidence>
<evidence type="ECO:0000256" key="10">
    <source>
        <dbReference type="ARBA" id="ARBA00023136"/>
    </source>
</evidence>
<feature type="domain" description="Peptidase M50" evidence="12">
    <location>
        <begin position="36"/>
        <end position="376"/>
    </location>
</feature>
<evidence type="ECO:0000256" key="8">
    <source>
        <dbReference type="ARBA" id="ARBA00022989"/>
    </source>
</evidence>
<dbReference type="PANTHER" id="PTHR42837">
    <property type="entry name" value="REGULATOR OF SIGMA-E PROTEASE RSEP"/>
    <property type="match status" value="1"/>
</dbReference>
<keyword evidence="5 11" id="KW-0812">Transmembrane</keyword>
<evidence type="ECO:0000256" key="11">
    <source>
        <dbReference type="RuleBase" id="RU362031"/>
    </source>
</evidence>
<feature type="transmembrane region" description="Helical" evidence="11">
    <location>
        <begin position="117"/>
        <end position="138"/>
    </location>
</feature>
<keyword evidence="10 11" id="KW-0472">Membrane</keyword>
<dbReference type="GO" id="GO:0016020">
    <property type="term" value="C:membrane"/>
    <property type="evidence" value="ECO:0007669"/>
    <property type="project" value="UniProtKB-SubCell"/>
</dbReference>
<dbReference type="EMBL" id="MFID01000020">
    <property type="protein sequence ID" value="OGF81022.1"/>
    <property type="molecule type" value="Genomic_DNA"/>
</dbReference>
<dbReference type="Pfam" id="PF02163">
    <property type="entry name" value="Peptidase_M50"/>
    <property type="match status" value="1"/>
</dbReference>
<dbReference type="CDD" id="cd06163">
    <property type="entry name" value="S2P-M50_PDZ_RseP-like"/>
    <property type="match status" value="1"/>
</dbReference>
<keyword evidence="4 13" id="KW-0645">Protease</keyword>
<evidence type="ECO:0000256" key="6">
    <source>
        <dbReference type="ARBA" id="ARBA00022801"/>
    </source>
</evidence>
<dbReference type="SUPFAM" id="SSF50156">
    <property type="entry name" value="PDZ domain-like"/>
    <property type="match status" value="1"/>
</dbReference>
<dbReference type="InterPro" id="IPR036034">
    <property type="entry name" value="PDZ_sf"/>
</dbReference>
<organism evidence="13 14">
    <name type="scientific">Candidatus Giovannonibacteria bacterium RIFCSPLOWO2_01_FULL_45_34</name>
    <dbReference type="NCBI Taxonomy" id="1798351"/>
    <lineage>
        <taxon>Bacteria</taxon>
        <taxon>Candidatus Giovannoniibacteriota</taxon>
    </lineage>
</organism>
<sequence>MLYKNRHGLAIGRFHFHIILLDLLCNINMLITLIIFFVILLALVLSHEAGHFFSALFFGIKVEEFGFGIPPRMFGVRSKKGILYSFNWLPLGGFVKITGEDGGESQDSSHFSNKSSWVQTAVLASGVFMNLVLAYVIFSAVAMMGTFESVEDKDIALYPDAKVMIVETAPNSPAGTAKIEAGDVINNMVSGADSVTPKTIDETQKFIEAHKGKEILVVILRGKTEFQTTIVPRADPPAGEGPLGIALSLVRIRKIPFYLAPIEGAQIMWNATTATLQGFWMLIGSLTTGGGEAVQVSGPVGIYNLTGQATSMGLSVLLTFIALLSINLAIINILPIPGLDGGRLLFVIIEAIRGKKISVNISSAAHGLGLALLIALILFITFNDIKALF</sequence>
<keyword evidence="7 11" id="KW-0862">Zinc</keyword>
<evidence type="ECO:0000256" key="5">
    <source>
        <dbReference type="ARBA" id="ARBA00022692"/>
    </source>
</evidence>
<comment type="similarity">
    <text evidence="3 11">Belongs to the peptidase M50B family.</text>
</comment>
<evidence type="ECO:0000259" key="12">
    <source>
        <dbReference type="Pfam" id="PF02163"/>
    </source>
</evidence>
<comment type="subcellular location">
    <subcellularLocation>
        <location evidence="2">Membrane</location>
        <topology evidence="2">Multi-pass membrane protein</topology>
    </subcellularLocation>
</comment>
<feature type="transmembrane region" description="Helical" evidence="11">
    <location>
        <begin position="357"/>
        <end position="382"/>
    </location>
</feature>